<evidence type="ECO:0000256" key="4">
    <source>
        <dbReference type="ARBA" id="ARBA00023136"/>
    </source>
</evidence>
<dbReference type="AlphaFoldDB" id="A0A421AY58"/>
<dbReference type="OrthoDB" id="3669462at2"/>
<dbReference type="EMBL" id="RCDD01000006">
    <property type="protein sequence ID" value="RLK54709.1"/>
    <property type="molecule type" value="Genomic_DNA"/>
</dbReference>
<accession>A0A421AY58</accession>
<name>A0A421AY58_9PSEU</name>
<keyword evidence="7" id="KW-0732">Signal</keyword>
<comment type="caution">
    <text evidence="8">The sequence shown here is derived from an EMBL/GenBank/DDBJ whole genome shotgun (WGS) entry which is preliminary data.</text>
</comment>
<proteinExistence type="predicted"/>
<evidence type="ECO:0000313" key="9">
    <source>
        <dbReference type="Proteomes" id="UP000282454"/>
    </source>
</evidence>
<evidence type="ECO:0000256" key="2">
    <source>
        <dbReference type="ARBA" id="ARBA00022692"/>
    </source>
</evidence>
<dbReference type="RefSeq" id="WP_147460195.1">
    <property type="nucleotide sequence ID" value="NZ_RCDD01000006.1"/>
</dbReference>
<dbReference type="GO" id="GO:0016020">
    <property type="term" value="C:membrane"/>
    <property type="evidence" value="ECO:0007669"/>
    <property type="project" value="UniProtKB-SubCell"/>
</dbReference>
<evidence type="ECO:0000256" key="6">
    <source>
        <dbReference type="SAM" id="Phobius"/>
    </source>
</evidence>
<feature type="region of interest" description="Disordered" evidence="5">
    <location>
        <begin position="416"/>
        <end position="469"/>
    </location>
</feature>
<keyword evidence="9" id="KW-1185">Reference proteome</keyword>
<dbReference type="PANTHER" id="PTHR15549:SF33">
    <property type="entry name" value="MEMBRANE PROTEIN WSC4, PUTATIVE (AFU_ORTHOLOGUE AFUA_5G09020)-RELATED"/>
    <property type="match status" value="1"/>
</dbReference>
<organism evidence="8 9">
    <name type="scientific">Actinokineospora cianjurensis</name>
    <dbReference type="NCBI Taxonomy" id="585224"/>
    <lineage>
        <taxon>Bacteria</taxon>
        <taxon>Bacillati</taxon>
        <taxon>Actinomycetota</taxon>
        <taxon>Actinomycetes</taxon>
        <taxon>Pseudonocardiales</taxon>
        <taxon>Pseudonocardiaceae</taxon>
        <taxon>Actinokineospora</taxon>
    </lineage>
</organism>
<evidence type="ECO:0008006" key="10">
    <source>
        <dbReference type="Google" id="ProtNLM"/>
    </source>
</evidence>
<feature type="compositionally biased region" description="Low complexity" evidence="5">
    <location>
        <begin position="421"/>
        <end position="463"/>
    </location>
</feature>
<evidence type="ECO:0000256" key="5">
    <source>
        <dbReference type="SAM" id="MobiDB-lite"/>
    </source>
</evidence>
<keyword evidence="2 6" id="KW-0812">Transmembrane</keyword>
<evidence type="ECO:0000256" key="3">
    <source>
        <dbReference type="ARBA" id="ARBA00022989"/>
    </source>
</evidence>
<comment type="subcellular location">
    <subcellularLocation>
        <location evidence="1">Membrane</location>
        <topology evidence="1">Single-pass membrane protein</topology>
    </subcellularLocation>
</comment>
<evidence type="ECO:0000313" key="8">
    <source>
        <dbReference type="EMBL" id="RLK54709.1"/>
    </source>
</evidence>
<reference evidence="8 9" key="1">
    <citation type="submission" date="2018-10" db="EMBL/GenBank/DDBJ databases">
        <title>Genomic Encyclopedia of Archaeal and Bacterial Type Strains, Phase II (KMG-II): from individual species to whole genera.</title>
        <authorList>
            <person name="Goeker M."/>
        </authorList>
    </citation>
    <scope>NUCLEOTIDE SEQUENCE [LARGE SCALE GENOMIC DNA]</scope>
    <source>
        <strain evidence="8 9">DSM 45657</strain>
    </source>
</reference>
<feature type="chain" id="PRO_5019292000" description="LPXTG-motif cell wall-anchored protein" evidence="7">
    <location>
        <begin position="42"/>
        <end position="510"/>
    </location>
</feature>
<gene>
    <name evidence="8" type="ORF">CLV68_5743</name>
</gene>
<feature type="signal peptide" evidence="7">
    <location>
        <begin position="1"/>
        <end position="41"/>
    </location>
</feature>
<dbReference type="PANTHER" id="PTHR15549">
    <property type="entry name" value="PAIRED IMMUNOGLOBULIN-LIKE TYPE 2 RECEPTOR"/>
    <property type="match status" value="1"/>
</dbReference>
<feature type="transmembrane region" description="Helical" evidence="6">
    <location>
        <begin position="477"/>
        <end position="499"/>
    </location>
</feature>
<evidence type="ECO:0000256" key="7">
    <source>
        <dbReference type="SAM" id="SignalP"/>
    </source>
</evidence>
<keyword evidence="4 6" id="KW-0472">Membrane</keyword>
<dbReference type="GO" id="GO:0071944">
    <property type="term" value="C:cell periphery"/>
    <property type="evidence" value="ECO:0007669"/>
    <property type="project" value="UniProtKB-ARBA"/>
</dbReference>
<keyword evidence="3 6" id="KW-1133">Transmembrane helix</keyword>
<sequence>MYVSRTYRVFWEVRLLTFVKRAAVAIATGLTLVATAVPALAQDDPDLSFPDYPMDEVVSPTPATVASICKKGVRSVEVAIHDSGPFTVRLVGSDLPAKTTKANDEPKVTFKPVPPGEYTVEIDGAGEASDGLPVVVRPCTEDTPSEDPLEVSVQCRGGWGIVTAKVTNPSTDEVREYAIDIDLPYTHSGEIAPGVAYTVVDNAYDDRDKYQIKLHGPGFDPPIIKTFSVNCRSGNAPGLGTYAQCDAKGNINSLPNLWVEIDNPNRISVDYTVSAHEATKTVTVPAVGHGSANLGPIEAGDYKVIVKGSDGTETVTGVSVDFCEDVKVDTDGLQISSRCVDEQSVVTFRYYAVGPYPAERKFTIDGKPGFEENVRFDGDGVYQWTRHVGVFADGGYTAHLTGSGLTTTETFKVDCERDETTTPTTQPSTPDTTTTAPPTSSTGTTPTGGSTTTSPAPQGGTAPNADGGSGDLPVTGVAVGGMVLLGLAALGGGAFLLIAQRRKRSGRQSA</sequence>
<dbReference type="Proteomes" id="UP000282454">
    <property type="component" value="Unassembled WGS sequence"/>
</dbReference>
<protein>
    <recommendedName>
        <fullName evidence="10">LPXTG-motif cell wall-anchored protein</fullName>
    </recommendedName>
</protein>
<dbReference type="InterPro" id="IPR051694">
    <property type="entry name" value="Immunoregulatory_rcpt-like"/>
</dbReference>
<evidence type="ECO:0000256" key="1">
    <source>
        <dbReference type="ARBA" id="ARBA00004167"/>
    </source>
</evidence>